<dbReference type="PRINTS" id="PR00081">
    <property type="entry name" value="GDHRDH"/>
</dbReference>
<dbReference type="Gene3D" id="3.40.50.720">
    <property type="entry name" value="NAD(P)-binding Rossmann-like Domain"/>
    <property type="match status" value="1"/>
</dbReference>
<dbReference type="PRINTS" id="PR00080">
    <property type="entry name" value="SDRFAMILY"/>
</dbReference>
<dbReference type="Pfam" id="PF13561">
    <property type="entry name" value="adh_short_C2"/>
    <property type="match status" value="1"/>
</dbReference>
<proteinExistence type="inferred from homology"/>
<dbReference type="Proteomes" id="UP001155820">
    <property type="component" value="Unassembled WGS sequence"/>
</dbReference>
<accession>A0A6H0ZJC2</accession>
<sequence>MEFAMSGLFSGQVVVVTGGSTGIGFSVARLALEGGASAVYVTGRNTANLEAAVARLGQGAIGFASDVAKLSDLERLKARIEADGRKVDVLVANAGIAENNDLGDTHEALYDRIFDINVKGVFYTVQTLLPVLRDGGSIVLTGSIVGNKGLERLSAYNASKAAVRSFARSFANDLKARGIRVNTVSPGVTRTPIMENGLKLDEEKIAGFEAYLKDAAPIGRMADPDEIAEAVLFLASSKASYITGVELSVDGGLAQI</sequence>
<evidence type="ECO:0000313" key="5">
    <source>
        <dbReference type="EMBL" id="QIX20253.1"/>
    </source>
</evidence>
<gene>
    <name evidence="4" type="ORF">FOB26_17250</name>
    <name evidence="5" type="ORF">FOB41_03420</name>
</gene>
<dbReference type="AlphaFoldDB" id="A0A6H0ZJC2"/>
<organism evidence="5 6">
    <name type="scientific">Agrobacterium pusense</name>
    <dbReference type="NCBI Taxonomy" id="648995"/>
    <lineage>
        <taxon>Bacteria</taxon>
        <taxon>Pseudomonadati</taxon>
        <taxon>Pseudomonadota</taxon>
        <taxon>Alphaproteobacteria</taxon>
        <taxon>Hyphomicrobiales</taxon>
        <taxon>Rhizobiaceae</taxon>
        <taxon>Rhizobium/Agrobacterium group</taxon>
        <taxon>Agrobacterium</taxon>
    </lineage>
</organism>
<reference evidence="5 6" key="2">
    <citation type="submission" date="2020-04" db="EMBL/GenBank/DDBJ databases">
        <title>FDA dAtabase for Regulatory Grade micrObial Sequences (FDA-ARGOS): Supporting development and validation of Infectious Disease Dx tests.</title>
        <authorList>
            <person name="Sciortino C."/>
            <person name="Tallon L."/>
            <person name="Sadzewicz L."/>
            <person name="Vavikolanu K."/>
            <person name="Mehta A."/>
            <person name="Aluvathingal J."/>
            <person name="Nadendla S."/>
            <person name="Nandy P."/>
            <person name="Geyer C."/>
            <person name="Yan Y."/>
            <person name="Sichtig H."/>
        </authorList>
    </citation>
    <scope>NUCLEOTIDE SEQUENCE [LARGE SCALE GENOMIC DNA]</scope>
    <source>
        <strain evidence="5 6">FDAARGOS_633</strain>
    </source>
</reference>
<dbReference type="InterPro" id="IPR036291">
    <property type="entry name" value="NAD(P)-bd_dom_sf"/>
</dbReference>
<dbReference type="CDD" id="cd05233">
    <property type="entry name" value="SDR_c"/>
    <property type="match status" value="1"/>
</dbReference>
<feature type="domain" description="Ketoreductase" evidence="3">
    <location>
        <begin position="12"/>
        <end position="191"/>
    </location>
</feature>
<reference evidence="4" key="1">
    <citation type="submission" date="2019-07" db="EMBL/GenBank/DDBJ databases">
        <title>FDA dAtabase for Regulatory Grade micrObial Sequences (FDA-ARGOS): Supporting development and validation of Infectious Disease Dx tests.</title>
        <authorList>
            <person name="Bachman M."/>
            <person name="Young C."/>
            <person name="Tallon L."/>
            <person name="Sadzewicz L."/>
            <person name="Vavikolanu K."/>
            <person name="Mehta A."/>
            <person name="Aluvathingal J."/>
            <person name="Nadendla S."/>
            <person name="Nandy P."/>
            <person name="Geyer C."/>
            <person name="Yan Y."/>
            <person name="Sichtig H."/>
        </authorList>
    </citation>
    <scope>NUCLEOTIDE SEQUENCE</scope>
    <source>
        <strain evidence="4">FDAARGOS_618</strain>
    </source>
</reference>
<dbReference type="SUPFAM" id="SSF51735">
    <property type="entry name" value="NAD(P)-binding Rossmann-fold domains"/>
    <property type="match status" value="1"/>
</dbReference>
<evidence type="ECO:0000256" key="1">
    <source>
        <dbReference type="ARBA" id="ARBA00006484"/>
    </source>
</evidence>
<dbReference type="EMBL" id="CP050898">
    <property type="protein sequence ID" value="QIX20253.1"/>
    <property type="molecule type" value="Genomic_DNA"/>
</dbReference>
<dbReference type="PANTHER" id="PTHR42760:SF115">
    <property type="entry name" value="3-OXOACYL-[ACYL-CARRIER-PROTEIN] REDUCTASE FABG"/>
    <property type="match status" value="1"/>
</dbReference>
<evidence type="ECO:0000313" key="6">
    <source>
        <dbReference type="Proteomes" id="UP000500870"/>
    </source>
</evidence>
<name>A0A6H0ZJC2_9HYPH</name>
<dbReference type="RefSeq" id="WP_162471989.1">
    <property type="nucleotide sequence ID" value="NC_022535.1"/>
</dbReference>
<dbReference type="Proteomes" id="UP000500870">
    <property type="component" value="Chromosome 1"/>
</dbReference>
<dbReference type="SMART" id="SM00822">
    <property type="entry name" value="PKS_KR"/>
    <property type="match status" value="1"/>
</dbReference>
<protein>
    <submittedName>
        <fullName evidence="5">SDR family oxidoreductase</fullName>
    </submittedName>
</protein>
<evidence type="ECO:0000256" key="2">
    <source>
        <dbReference type="ARBA" id="ARBA00023002"/>
    </source>
</evidence>
<dbReference type="InterPro" id="IPR002347">
    <property type="entry name" value="SDR_fam"/>
</dbReference>
<keyword evidence="2" id="KW-0560">Oxidoreductase</keyword>
<evidence type="ECO:0000313" key="7">
    <source>
        <dbReference type="Proteomes" id="UP001155820"/>
    </source>
</evidence>
<comment type="similarity">
    <text evidence="1">Belongs to the short-chain dehydrogenases/reductases (SDR) family.</text>
</comment>
<dbReference type="PANTHER" id="PTHR42760">
    <property type="entry name" value="SHORT-CHAIN DEHYDROGENASES/REDUCTASES FAMILY MEMBER"/>
    <property type="match status" value="1"/>
</dbReference>
<dbReference type="PROSITE" id="PS00061">
    <property type="entry name" value="ADH_SHORT"/>
    <property type="match status" value="1"/>
</dbReference>
<dbReference type="EMBL" id="JABRWM010000006">
    <property type="protein sequence ID" value="NRF20808.1"/>
    <property type="molecule type" value="Genomic_DNA"/>
</dbReference>
<keyword evidence="7" id="KW-1185">Reference proteome</keyword>
<dbReference type="InterPro" id="IPR020904">
    <property type="entry name" value="Sc_DH/Rdtase_CS"/>
</dbReference>
<dbReference type="GO" id="GO:0016616">
    <property type="term" value="F:oxidoreductase activity, acting on the CH-OH group of donors, NAD or NADP as acceptor"/>
    <property type="evidence" value="ECO:0007669"/>
    <property type="project" value="UniProtKB-ARBA"/>
</dbReference>
<evidence type="ECO:0000259" key="3">
    <source>
        <dbReference type="SMART" id="SM00822"/>
    </source>
</evidence>
<dbReference type="FunFam" id="3.40.50.720:FF:000084">
    <property type="entry name" value="Short-chain dehydrogenase reductase"/>
    <property type="match status" value="1"/>
</dbReference>
<evidence type="ECO:0000313" key="4">
    <source>
        <dbReference type="EMBL" id="NRF20808.1"/>
    </source>
</evidence>
<dbReference type="InterPro" id="IPR057326">
    <property type="entry name" value="KR_dom"/>
</dbReference>